<dbReference type="PROSITE" id="PS50267">
    <property type="entry name" value="NA_NEUROTRAN_SYMP_3"/>
    <property type="match status" value="1"/>
</dbReference>
<dbReference type="GO" id="GO:0005886">
    <property type="term" value="C:plasma membrane"/>
    <property type="evidence" value="ECO:0007669"/>
    <property type="project" value="TreeGrafter"/>
</dbReference>
<feature type="transmembrane region" description="Helical" evidence="11">
    <location>
        <begin position="271"/>
        <end position="290"/>
    </location>
</feature>
<evidence type="ECO:0000256" key="1">
    <source>
        <dbReference type="ARBA" id="ARBA00004141"/>
    </source>
</evidence>
<keyword evidence="6 11" id="KW-0472">Membrane</keyword>
<keyword evidence="2 9" id="KW-0813">Transport</keyword>
<comment type="similarity">
    <text evidence="9">Belongs to the sodium:neurotransmitter symporter (SNF) (TC 2.A.22) family.</text>
</comment>
<sequence>MGEVGAFACLHTPSPMRVTAAASSTTDDAPLTRITPPPNYASMGEPVKADHEETPPRDKWSSWVDFIMSCVGYAIGLGNVWRFPYLCGMNGGGAFLIPYIISLLLCGAPMFILETTWGQLVSVGGLGMFKICPIFKGVGIAAAVMAFWLNIYYIVVLSWALAYWIFSIRMDDNVPWRNCDNEWNTVHCRSDYDPVKCDSNRTIRDYFNVKVLTVDHLNEYKKQFFVGPKVNYTFCSAADLAVQSPVREFWDRRILGVSSGIEEVGALRTDLALYLLIVWIVCYLCIFKGVKWTGKVVYFTASFPYVMLFFLLIRGLTLPGASTGLEFYLKPNFSKLLESRVWFDALTQVFFSYGLGLGALVALGSYNSYNNNVYRQALTVCCVNSGTSMFAGIVIFSFIGFMANQMGKTVQEVAQSGPGLLFLAYPSGILQLPYTQVWSLLFFSMVLFLGVDSQFCTMEGFFTAIIDEFPQLIRGRRYGRELFVLAICAISYIAGLATVTNGGFYVFQIFDFYAASGWALIWLLFFECITISWCVGINTWYDHIKSMIGYYPSAWWKFCWVFATPCVCILTFLFGLFQYKPVRLPTYDYDFPLWAHIFGWFLSLSSMLCIPIYAIYIWCVTEGSTSEKFEKLCRPKLDFSPASKISEDNGDGHVLYEFA</sequence>
<comment type="subcellular location">
    <subcellularLocation>
        <location evidence="1">Membrane</location>
        <topology evidence="1">Multi-pass membrane protein</topology>
    </subcellularLocation>
</comment>
<feature type="transmembrane region" description="Helical" evidence="11">
    <location>
        <begin position="302"/>
        <end position="329"/>
    </location>
</feature>
<feature type="transmembrane region" description="Helical" evidence="11">
    <location>
        <begin position="60"/>
        <end position="81"/>
    </location>
</feature>
<evidence type="ECO:0000256" key="4">
    <source>
        <dbReference type="ARBA" id="ARBA00022847"/>
    </source>
</evidence>
<organism evidence="12 13">
    <name type="scientific">Bursaphelenchus xylophilus</name>
    <name type="common">Pinewood nematode worm</name>
    <name type="synonym">Aphelenchoides xylophilus</name>
    <dbReference type="NCBI Taxonomy" id="6326"/>
    <lineage>
        <taxon>Eukaryota</taxon>
        <taxon>Metazoa</taxon>
        <taxon>Ecdysozoa</taxon>
        <taxon>Nematoda</taxon>
        <taxon>Chromadorea</taxon>
        <taxon>Rhabditida</taxon>
        <taxon>Tylenchina</taxon>
        <taxon>Tylenchomorpha</taxon>
        <taxon>Aphelenchoidea</taxon>
        <taxon>Aphelenchoididae</taxon>
        <taxon>Bursaphelenchus</taxon>
    </lineage>
</organism>
<keyword evidence="8" id="KW-1015">Disulfide bond</keyword>
<evidence type="ECO:0000256" key="3">
    <source>
        <dbReference type="ARBA" id="ARBA00022692"/>
    </source>
</evidence>
<feature type="binding site" evidence="7">
    <location>
        <position position="452"/>
    </location>
    <ligand>
        <name>Na(+)</name>
        <dbReference type="ChEBI" id="CHEBI:29101"/>
        <label>1</label>
    </ligand>
</feature>
<dbReference type="GO" id="GO:0046872">
    <property type="term" value="F:metal ion binding"/>
    <property type="evidence" value="ECO:0007669"/>
    <property type="project" value="UniProtKB-KW"/>
</dbReference>
<keyword evidence="5 11" id="KW-1133">Transmembrane helix</keyword>
<feature type="transmembrane region" description="Helical" evidence="11">
    <location>
        <begin position="553"/>
        <end position="577"/>
    </location>
</feature>
<feature type="region of interest" description="Disordered" evidence="10">
    <location>
        <begin position="21"/>
        <end position="57"/>
    </location>
</feature>
<feature type="binding site" evidence="7">
    <location>
        <position position="74"/>
    </location>
    <ligand>
        <name>Na(+)</name>
        <dbReference type="ChEBI" id="CHEBI:29101"/>
        <label>1</label>
    </ligand>
</feature>
<dbReference type="PROSITE" id="PS00610">
    <property type="entry name" value="NA_NEUROTRAN_SYMP_1"/>
    <property type="match status" value="1"/>
</dbReference>
<evidence type="ECO:0000313" key="13">
    <source>
        <dbReference type="WBParaSite" id="BXY_0438300.1"/>
    </source>
</evidence>
<keyword evidence="3 9" id="KW-0812">Transmembrane</keyword>
<feature type="binding site" evidence="7">
    <location>
        <position position="449"/>
    </location>
    <ligand>
        <name>Na(+)</name>
        <dbReference type="ChEBI" id="CHEBI:29101"/>
        <label>1</label>
    </ligand>
</feature>
<evidence type="ECO:0000256" key="11">
    <source>
        <dbReference type="SAM" id="Phobius"/>
    </source>
</evidence>
<keyword evidence="7" id="KW-0479">Metal-binding</keyword>
<proteinExistence type="inferred from homology"/>
<dbReference type="InterPro" id="IPR000175">
    <property type="entry name" value="Na/ntran_symport"/>
</dbReference>
<feature type="transmembrane region" description="Helical" evidence="11">
    <location>
        <begin position="519"/>
        <end position="541"/>
    </location>
</feature>
<feature type="binding site" evidence="7">
    <location>
        <position position="384"/>
    </location>
    <ligand>
        <name>Na(+)</name>
        <dbReference type="ChEBI" id="CHEBI:29101"/>
        <label>1</label>
    </ligand>
</feature>
<dbReference type="Proteomes" id="UP000095284">
    <property type="component" value="Unplaced"/>
</dbReference>
<accession>A0A1I7RUH3</accession>
<feature type="transmembrane region" description="Helical" evidence="11">
    <location>
        <begin position="93"/>
        <end position="113"/>
    </location>
</feature>
<dbReference type="GO" id="GO:0005332">
    <property type="term" value="F:gamma-aminobutyric acid:sodium:chloride symporter activity"/>
    <property type="evidence" value="ECO:0007669"/>
    <property type="project" value="TreeGrafter"/>
</dbReference>
<evidence type="ECO:0000256" key="8">
    <source>
        <dbReference type="PIRSR" id="PIRSR600175-2"/>
    </source>
</evidence>
<evidence type="ECO:0000313" key="12">
    <source>
        <dbReference type="Proteomes" id="UP000095284"/>
    </source>
</evidence>
<dbReference type="AlphaFoldDB" id="A0A1I7RUH3"/>
<feature type="transmembrane region" description="Helical" evidence="11">
    <location>
        <begin position="440"/>
        <end position="462"/>
    </location>
</feature>
<feature type="compositionally biased region" description="Basic and acidic residues" evidence="10">
    <location>
        <begin position="47"/>
        <end position="57"/>
    </location>
</feature>
<feature type="transmembrane region" description="Helical" evidence="11">
    <location>
        <begin position="377"/>
        <end position="401"/>
    </location>
</feature>
<feature type="binding site" evidence="7">
    <location>
        <position position="79"/>
    </location>
    <ligand>
        <name>Na(+)</name>
        <dbReference type="ChEBI" id="CHEBI:29101"/>
        <label>1</label>
    </ligand>
</feature>
<dbReference type="CDD" id="cd11496">
    <property type="entry name" value="SLC6sbd-TauT-like"/>
    <property type="match status" value="1"/>
</dbReference>
<evidence type="ECO:0000256" key="5">
    <source>
        <dbReference type="ARBA" id="ARBA00022989"/>
    </source>
</evidence>
<feature type="binding site" evidence="7">
    <location>
        <position position="453"/>
    </location>
    <ligand>
        <name>Na(+)</name>
        <dbReference type="ChEBI" id="CHEBI:29101"/>
        <label>1</label>
    </ligand>
</feature>
<reference evidence="13" key="1">
    <citation type="submission" date="2016-11" db="UniProtKB">
        <authorList>
            <consortium name="WormBaseParasite"/>
        </authorList>
    </citation>
    <scope>IDENTIFICATION</scope>
</reference>
<dbReference type="Pfam" id="PF00209">
    <property type="entry name" value="SNF"/>
    <property type="match status" value="1"/>
</dbReference>
<dbReference type="SUPFAM" id="SSF161070">
    <property type="entry name" value="SNF-like"/>
    <property type="match status" value="1"/>
</dbReference>
<dbReference type="PRINTS" id="PR00176">
    <property type="entry name" value="NANEUSMPORT"/>
</dbReference>
<feature type="transmembrane region" description="Helical" evidence="11">
    <location>
        <begin position="482"/>
        <end position="507"/>
    </location>
</feature>
<dbReference type="PANTHER" id="PTHR11616">
    <property type="entry name" value="SODIUM/CHLORIDE DEPENDENT TRANSPORTER"/>
    <property type="match status" value="1"/>
</dbReference>
<dbReference type="WBParaSite" id="BXY_0438300.1">
    <property type="protein sequence ID" value="BXY_0438300.1"/>
    <property type="gene ID" value="BXY_0438300"/>
</dbReference>
<dbReference type="GO" id="GO:0043005">
    <property type="term" value="C:neuron projection"/>
    <property type="evidence" value="ECO:0007669"/>
    <property type="project" value="TreeGrafter"/>
</dbReference>
<keyword evidence="7" id="KW-0915">Sodium</keyword>
<evidence type="ECO:0000256" key="7">
    <source>
        <dbReference type="PIRSR" id="PIRSR600175-1"/>
    </source>
</evidence>
<feature type="binding site" evidence="7">
    <location>
        <position position="72"/>
    </location>
    <ligand>
        <name>Na(+)</name>
        <dbReference type="ChEBI" id="CHEBI:29101"/>
        <label>1</label>
    </ligand>
</feature>
<dbReference type="eggNOG" id="KOG3660">
    <property type="taxonomic scope" value="Eukaryota"/>
</dbReference>
<feature type="transmembrane region" description="Helical" evidence="11">
    <location>
        <begin position="133"/>
        <end position="166"/>
    </location>
</feature>
<protein>
    <recommendedName>
        <fullName evidence="9">Transporter</fullName>
    </recommendedName>
</protein>
<keyword evidence="4 9" id="KW-0769">Symport</keyword>
<evidence type="ECO:0000256" key="10">
    <source>
        <dbReference type="SAM" id="MobiDB-lite"/>
    </source>
</evidence>
<feature type="transmembrane region" description="Helical" evidence="11">
    <location>
        <begin position="597"/>
        <end position="619"/>
    </location>
</feature>
<evidence type="ECO:0000256" key="6">
    <source>
        <dbReference type="ARBA" id="ARBA00023136"/>
    </source>
</evidence>
<feature type="transmembrane region" description="Helical" evidence="11">
    <location>
        <begin position="341"/>
        <end position="365"/>
    </location>
</feature>
<evidence type="ECO:0000256" key="2">
    <source>
        <dbReference type="ARBA" id="ARBA00022448"/>
    </source>
</evidence>
<evidence type="ECO:0000256" key="9">
    <source>
        <dbReference type="RuleBase" id="RU003732"/>
    </source>
</evidence>
<name>A0A1I7RUH3_BURXY</name>
<feature type="binding site" evidence="7">
    <location>
        <position position="352"/>
    </location>
    <ligand>
        <name>Na(+)</name>
        <dbReference type="ChEBI" id="CHEBI:29101"/>
        <label>2</label>
    </ligand>
</feature>
<dbReference type="InterPro" id="IPR037272">
    <property type="entry name" value="SNS_sf"/>
</dbReference>
<dbReference type="PANTHER" id="PTHR11616:SF265">
    <property type="entry name" value="TRANSPORTER"/>
    <property type="match status" value="1"/>
</dbReference>
<feature type="disulfide bond" evidence="8">
    <location>
        <begin position="179"/>
        <end position="188"/>
    </location>
</feature>